<protein>
    <submittedName>
        <fullName evidence="5">Proliferation-associated protein 2g4, putative</fullName>
    </submittedName>
</protein>
<dbReference type="InterPro" id="IPR036388">
    <property type="entry name" value="WH-like_DNA-bd_sf"/>
</dbReference>
<dbReference type="InterPro" id="IPR000994">
    <property type="entry name" value="Pept_M24"/>
</dbReference>
<gene>
    <name evidence="5" type="ORF">TAT_000040100</name>
    <name evidence="6" type="ORF">TAV_000039700</name>
</gene>
<dbReference type="VEuPathDB" id="PiroplasmaDB:TA21055"/>
<dbReference type="InterPro" id="IPR036390">
    <property type="entry name" value="WH_DNA-bd_sf"/>
</dbReference>
<dbReference type="InterPro" id="IPR047113">
    <property type="entry name" value="PA2G4/ARX1"/>
</dbReference>
<evidence type="ECO:0000256" key="2">
    <source>
        <dbReference type="SAM" id="MobiDB-lite"/>
    </source>
</evidence>
<reference evidence="5" key="1">
    <citation type="submission" date="2018-07" db="EMBL/GenBank/DDBJ databases">
        <authorList>
            <person name="Quirk P.G."/>
            <person name="Krulwich T.A."/>
        </authorList>
    </citation>
    <scope>NUCLEOTIDE SEQUENCE</scope>
    <source>
        <strain evidence="5">Anand</strain>
    </source>
</reference>
<dbReference type="CDD" id="cd01089">
    <property type="entry name" value="PA2G4-like"/>
    <property type="match status" value="1"/>
</dbReference>
<evidence type="ECO:0000256" key="1">
    <source>
        <dbReference type="ARBA" id="ARBA00007319"/>
    </source>
</evidence>
<dbReference type="InterPro" id="IPR036005">
    <property type="entry name" value="Creatinase/aminopeptidase-like"/>
</dbReference>
<dbReference type="EMBL" id="UIVT01000001">
    <property type="protein sequence ID" value="SVP88541.1"/>
    <property type="molecule type" value="Genomic_DNA"/>
</dbReference>
<dbReference type="EMBL" id="UIVS01000001">
    <property type="protein sequence ID" value="SVP89700.1"/>
    <property type="molecule type" value="Genomic_DNA"/>
</dbReference>
<dbReference type="Gene3D" id="3.90.230.10">
    <property type="entry name" value="Creatinase/methionine aminopeptidase superfamily"/>
    <property type="match status" value="1"/>
</dbReference>
<evidence type="ECO:0000313" key="5">
    <source>
        <dbReference type="EMBL" id="SVP88541.1"/>
    </source>
</evidence>
<accession>A0A3B0N0I8</accession>
<evidence type="ECO:0000259" key="4">
    <source>
        <dbReference type="Pfam" id="PF00557"/>
    </source>
</evidence>
<feature type="compositionally biased region" description="Polar residues" evidence="2">
    <location>
        <begin position="1"/>
        <end position="11"/>
    </location>
</feature>
<feature type="transmembrane region" description="Helical" evidence="3">
    <location>
        <begin position="369"/>
        <end position="388"/>
    </location>
</feature>
<proteinExistence type="inferred from homology"/>
<sequence>MSTESVEAELNNNHESHLDENDLSNSDIVTKYRTASNVANAALKNVLAAVKPGVSVKSLCQIGDSTMLEETNKLYNKKENGRKVDKGVAFPTCVSVNELIDYFSPMDDSVTVKEGDVVKVTLGCHIDGYVGLVSHTMFVGEAVKGRSADVLKAAWLCCEAALRKLKSGVSSHEVSKVIEKVASEFNCTPLIGFYSHELKRHVIEGVRYFSGSTKLEDKTEPITFGTKEAYSLNVVLTTGDHKPKTTELPTTVYRTDVQNRYTLKTSLGRSFMSQVNSKFPVFPFHLKSFEDERALKVGLQESLRHNLLKPYFVTSVKPGDVVAHFRFTVLLLPTGTKKISGLPFEQLEKCNSELSVKDQELLTLLSVSYYYHIIVILLPYYNYIIAPVNPKKKKATKEEESS</sequence>
<dbReference type="SUPFAM" id="SSF55920">
    <property type="entry name" value="Creatinase/aminopeptidase"/>
    <property type="match status" value="1"/>
</dbReference>
<dbReference type="Gene3D" id="1.10.10.10">
    <property type="entry name" value="Winged helix-like DNA-binding domain superfamily/Winged helix DNA-binding domain"/>
    <property type="match status" value="1"/>
</dbReference>
<evidence type="ECO:0000256" key="3">
    <source>
        <dbReference type="SAM" id="Phobius"/>
    </source>
</evidence>
<keyword evidence="3" id="KW-0472">Membrane</keyword>
<evidence type="ECO:0000313" key="6">
    <source>
        <dbReference type="EMBL" id="SVP89700.1"/>
    </source>
</evidence>
<comment type="similarity">
    <text evidence="1">Belongs to the peptidase M24 family.</text>
</comment>
<dbReference type="AlphaFoldDB" id="A0A3B0N0I8"/>
<dbReference type="PANTHER" id="PTHR10804:SF11">
    <property type="entry name" value="PROLIFERATION-ASSOCIATED PROTEIN 2G4"/>
    <property type="match status" value="1"/>
</dbReference>
<keyword evidence="3" id="KW-1133">Transmembrane helix</keyword>
<dbReference type="PANTHER" id="PTHR10804">
    <property type="entry name" value="PROTEASE FAMILY M24 METHIONYL AMINOPEPTIDASE, AMINOPEPTIDASE P"/>
    <property type="match status" value="1"/>
</dbReference>
<feature type="domain" description="Peptidase M24" evidence="4">
    <location>
        <begin position="31"/>
        <end position="193"/>
    </location>
</feature>
<dbReference type="SUPFAM" id="SSF46785">
    <property type="entry name" value="Winged helix' DNA-binding domain"/>
    <property type="match status" value="1"/>
</dbReference>
<keyword evidence="3" id="KW-0812">Transmembrane</keyword>
<dbReference type="Pfam" id="PF00557">
    <property type="entry name" value="Peptidase_M24"/>
    <property type="match status" value="1"/>
</dbReference>
<name>A0A3B0N0I8_THEAN</name>
<feature type="region of interest" description="Disordered" evidence="2">
    <location>
        <begin position="1"/>
        <end position="22"/>
    </location>
</feature>
<dbReference type="FunFam" id="1.10.10.10:FF:000029">
    <property type="entry name" value="Proliferation-associated 2G4, a"/>
    <property type="match status" value="1"/>
</dbReference>
<organism evidence="5">
    <name type="scientific">Theileria annulata</name>
    <dbReference type="NCBI Taxonomy" id="5874"/>
    <lineage>
        <taxon>Eukaryota</taxon>
        <taxon>Sar</taxon>
        <taxon>Alveolata</taxon>
        <taxon>Apicomplexa</taxon>
        <taxon>Aconoidasida</taxon>
        <taxon>Piroplasmida</taxon>
        <taxon>Theileriidae</taxon>
        <taxon>Theileria</taxon>
    </lineage>
</organism>